<evidence type="ECO:0000256" key="4">
    <source>
        <dbReference type="ARBA" id="ARBA00022679"/>
    </source>
</evidence>
<dbReference type="OrthoDB" id="9800864at2"/>
<dbReference type="GO" id="GO:0006099">
    <property type="term" value="P:tricarboxylic acid cycle"/>
    <property type="evidence" value="ECO:0007669"/>
    <property type="project" value="UniProtKB-UniRule"/>
</dbReference>
<evidence type="ECO:0000256" key="9">
    <source>
        <dbReference type="RuleBase" id="RU003370"/>
    </source>
</evidence>
<evidence type="ECO:0000256" key="8">
    <source>
        <dbReference type="PIRSR" id="PIRSR001369-1"/>
    </source>
</evidence>
<accession>A0A518BBG2</accession>
<dbReference type="NCBIfam" id="TIGR01798">
    <property type="entry name" value="cit_synth_I"/>
    <property type="match status" value="1"/>
</dbReference>
<keyword evidence="4 7" id="KW-0808">Transferase</keyword>
<protein>
    <recommendedName>
        <fullName evidence="6 7">Citrate synthase</fullName>
    </recommendedName>
</protein>
<gene>
    <name evidence="11" type="primary">gltA2</name>
    <name evidence="11" type="ORF">Pan216_51120</name>
</gene>
<evidence type="ECO:0000313" key="12">
    <source>
        <dbReference type="Proteomes" id="UP000317093"/>
    </source>
</evidence>
<dbReference type="InterPro" id="IPR002020">
    <property type="entry name" value="Citrate_synthase"/>
</dbReference>
<dbReference type="EMBL" id="CP036279">
    <property type="protein sequence ID" value="QDU64223.1"/>
    <property type="molecule type" value="Genomic_DNA"/>
</dbReference>
<dbReference type="PRINTS" id="PR00143">
    <property type="entry name" value="CITRTSNTHASE"/>
</dbReference>
<dbReference type="InterPro" id="IPR036969">
    <property type="entry name" value="Citrate_synthase_sf"/>
</dbReference>
<dbReference type="Gene3D" id="1.10.580.10">
    <property type="entry name" value="Citrate Synthase, domain 1"/>
    <property type="match status" value="1"/>
</dbReference>
<keyword evidence="3 9" id="KW-0816">Tricarboxylic acid cycle</keyword>
<dbReference type="InterPro" id="IPR024176">
    <property type="entry name" value="Citrate_synthase_bac-typ"/>
</dbReference>
<comment type="catalytic activity">
    <reaction evidence="5 9">
        <text>oxaloacetate + acetyl-CoA + H2O = citrate + CoA + H(+)</text>
        <dbReference type="Rhea" id="RHEA:16845"/>
        <dbReference type="ChEBI" id="CHEBI:15377"/>
        <dbReference type="ChEBI" id="CHEBI:15378"/>
        <dbReference type="ChEBI" id="CHEBI:16452"/>
        <dbReference type="ChEBI" id="CHEBI:16947"/>
        <dbReference type="ChEBI" id="CHEBI:57287"/>
        <dbReference type="ChEBI" id="CHEBI:57288"/>
        <dbReference type="EC" id="2.3.3.16"/>
    </reaction>
</comment>
<dbReference type="InterPro" id="IPR019810">
    <property type="entry name" value="Citrate_synthase_AS"/>
</dbReference>
<proteinExistence type="inferred from homology"/>
<dbReference type="Gene3D" id="2.20.28.60">
    <property type="match status" value="1"/>
</dbReference>
<reference evidence="11 12" key="1">
    <citation type="submission" date="2019-02" db="EMBL/GenBank/DDBJ databases">
        <title>Deep-cultivation of Planctomycetes and their phenomic and genomic characterization uncovers novel biology.</title>
        <authorList>
            <person name="Wiegand S."/>
            <person name="Jogler M."/>
            <person name="Boedeker C."/>
            <person name="Pinto D."/>
            <person name="Vollmers J."/>
            <person name="Rivas-Marin E."/>
            <person name="Kohn T."/>
            <person name="Peeters S.H."/>
            <person name="Heuer A."/>
            <person name="Rast P."/>
            <person name="Oberbeckmann S."/>
            <person name="Bunk B."/>
            <person name="Jeske O."/>
            <person name="Meyerdierks A."/>
            <person name="Storesund J.E."/>
            <person name="Kallscheuer N."/>
            <person name="Luecker S."/>
            <person name="Lage O.M."/>
            <person name="Pohl T."/>
            <person name="Merkel B.J."/>
            <person name="Hornburger P."/>
            <person name="Mueller R.-W."/>
            <person name="Bruemmer F."/>
            <person name="Labrenz M."/>
            <person name="Spormann A.M."/>
            <person name="Op den Camp H."/>
            <person name="Overmann J."/>
            <person name="Amann R."/>
            <person name="Jetten M.S.M."/>
            <person name="Mascher T."/>
            <person name="Medema M.H."/>
            <person name="Devos D.P."/>
            <person name="Kaster A.-K."/>
            <person name="Ovreas L."/>
            <person name="Rohde M."/>
            <person name="Galperin M.Y."/>
            <person name="Jogler C."/>
        </authorList>
    </citation>
    <scope>NUCLEOTIDE SEQUENCE [LARGE SCALE GENOMIC DNA]</scope>
    <source>
        <strain evidence="11 12">Pan216</strain>
    </source>
</reference>
<name>A0A518BBG2_9BACT</name>
<organism evidence="11 12">
    <name type="scientific">Kolteria novifilia</name>
    <dbReference type="NCBI Taxonomy" id="2527975"/>
    <lineage>
        <taxon>Bacteria</taxon>
        <taxon>Pseudomonadati</taxon>
        <taxon>Planctomycetota</taxon>
        <taxon>Planctomycetia</taxon>
        <taxon>Kolteriales</taxon>
        <taxon>Kolteriaceae</taxon>
        <taxon>Kolteria</taxon>
    </lineage>
</organism>
<dbReference type="PANTHER" id="PTHR42871:SF1">
    <property type="entry name" value="CITRATE SYNTHASE"/>
    <property type="match status" value="1"/>
</dbReference>
<dbReference type="AlphaFoldDB" id="A0A518BBG2"/>
<keyword evidence="12" id="KW-1185">Reference proteome</keyword>
<comment type="pathway">
    <text evidence="1 9">Carbohydrate metabolism; tricarboxylic acid cycle; isocitrate from oxaloacetate: step 1/2.</text>
</comment>
<dbReference type="KEGG" id="knv:Pan216_51120"/>
<dbReference type="InterPro" id="IPR010953">
    <property type="entry name" value="Citrate_synthase_typ-I"/>
</dbReference>
<dbReference type="RefSeq" id="WP_145262271.1">
    <property type="nucleotide sequence ID" value="NZ_CP036279.1"/>
</dbReference>
<dbReference type="Proteomes" id="UP000317093">
    <property type="component" value="Chromosome"/>
</dbReference>
<dbReference type="NCBIfam" id="NF004126">
    <property type="entry name" value="PRK05614.1"/>
    <property type="match status" value="1"/>
</dbReference>
<dbReference type="FunFam" id="1.10.230.10:FF:000002">
    <property type="entry name" value="Citrate synthase"/>
    <property type="match status" value="1"/>
</dbReference>
<evidence type="ECO:0000256" key="3">
    <source>
        <dbReference type="ARBA" id="ARBA00022532"/>
    </source>
</evidence>
<dbReference type="Pfam" id="PF00285">
    <property type="entry name" value="Citrate_synt"/>
    <property type="match status" value="1"/>
</dbReference>
<evidence type="ECO:0000256" key="6">
    <source>
        <dbReference type="NCBIfam" id="TIGR01798"/>
    </source>
</evidence>
<evidence type="ECO:0000256" key="7">
    <source>
        <dbReference type="PIRNR" id="PIRNR001369"/>
    </source>
</evidence>
<dbReference type="SUPFAM" id="SSF48256">
    <property type="entry name" value="Citrate synthase"/>
    <property type="match status" value="1"/>
</dbReference>
<evidence type="ECO:0000256" key="1">
    <source>
        <dbReference type="ARBA" id="ARBA00004751"/>
    </source>
</evidence>
<dbReference type="GO" id="GO:0005737">
    <property type="term" value="C:cytoplasm"/>
    <property type="evidence" value="ECO:0007669"/>
    <property type="project" value="InterPro"/>
</dbReference>
<comment type="similarity">
    <text evidence="2 7 10">Belongs to the citrate synthase family.</text>
</comment>
<dbReference type="GO" id="GO:0036440">
    <property type="term" value="F:citrate synthase activity"/>
    <property type="evidence" value="ECO:0007669"/>
    <property type="project" value="UniProtKB-EC"/>
</dbReference>
<evidence type="ECO:0000256" key="5">
    <source>
        <dbReference type="ARBA" id="ARBA00049288"/>
    </source>
</evidence>
<feature type="active site" evidence="8">
    <location>
        <position position="308"/>
    </location>
</feature>
<dbReference type="Gene3D" id="1.10.230.10">
    <property type="entry name" value="Cytochrome P450-Terp, domain 2"/>
    <property type="match status" value="1"/>
</dbReference>
<evidence type="ECO:0000256" key="2">
    <source>
        <dbReference type="ARBA" id="ARBA00010566"/>
    </source>
</evidence>
<sequence>MSNPEKATLTYDGQSMEMPVLTGTEEERGVDITQLRGEMGLVTLDPGYGNTGSTTSKITFIDGEKGILRYRGIPIEELAEKSSFPETAYLLINGHLPTHTELDDFASELSNQAMIHEDMKRIIDACPATVHPMAILGSMCLALSSFYPNSININNKEEIDHTITLILAKMPTIAAFCYKKLLGQPYVYPNSRLSYAENLLQMMLARPSEPFVVDPDAARALDLMLILHADHEQNCSTSTVRLVGSAETNLFATIASGICALWGPLHGGANEAVVKMLQRIHEEGGDVEKYVAKAKDKSSNVRLMGFGHRVYKNFDPRARIIKASCDRVLSKMKKGDALLDIAKRLEEVALADEYFVERRLYPNVDFYSGVIYRALGIPTNMFTVMFAMGRLPGWIAHWKEMLETPGRRIGRPRQIYTGPAKRRYLPVSER</sequence>
<dbReference type="CDD" id="cd06114">
    <property type="entry name" value="EcCS_like"/>
    <property type="match status" value="1"/>
</dbReference>
<dbReference type="InterPro" id="IPR016142">
    <property type="entry name" value="Citrate_synth-like_lrg_a-sub"/>
</dbReference>
<keyword evidence="11" id="KW-0012">Acyltransferase</keyword>
<feature type="active site" evidence="8">
    <location>
        <position position="365"/>
    </location>
</feature>
<dbReference type="InterPro" id="IPR016143">
    <property type="entry name" value="Citrate_synth-like_sm_a-sub"/>
</dbReference>
<dbReference type="PANTHER" id="PTHR42871">
    <property type="entry name" value="CITRATE SYNTHASE"/>
    <property type="match status" value="1"/>
</dbReference>
<evidence type="ECO:0000256" key="10">
    <source>
        <dbReference type="RuleBase" id="RU003406"/>
    </source>
</evidence>
<dbReference type="UniPathway" id="UPA00223">
    <property type="reaction ID" value="UER00717"/>
</dbReference>
<evidence type="ECO:0000313" key="11">
    <source>
        <dbReference type="EMBL" id="QDU64223.1"/>
    </source>
</evidence>
<dbReference type="PROSITE" id="PS00480">
    <property type="entry name" value="CITRATE_SYNTHASE"/>
    <property type="match status" value="1"/>
</dbReference>
<dbReference type="PIRSF" id="PIRSF001369">
    <property type="entry name" value="Citrate_synth"/>
    <property type="match status" value="1"/>
</dbReference>